<dbReference type="InterPro" id="IPR025049">
    <property type="entry name" value="Mfa-like_1"/>
</dbReference>
<reference evidence="2 3" key="1">
    <citation type="journal article" date="2019" name="Nat. Microbiol.">
        <title>Genomic variation and strain-specific functional adaptation in the human gut microbiome during early life.</title>
        <authorList>
            <person name="Vatanen T."/>
            <person name="Plichta D.R."/>
            <person name="Somani J."/>
            <person name="Munch P.C."/>
            <person name="Arthur T.D."/>
            <person name="Hall A.B."/>
            <person name="Rudolf S."/>
            <person name="Oakeley E.J."/>
            <person name="Ke X."/>
            <person name="Young R.A."/>
            <person name="Haiser H.J."/>
            <person name="Kolde R."/>
            <person name="Yassour M."/>
            <person name="Luopajarvi K."/>
            <person name="Siljander H."/>
            <person name="Virtanen S.M."/>
            <person name="Ilonen J."/>
            <person name="Uibo R."/>
            <person name="Tillmann V."/>
            <person name="Mokurov S."/>
            <person name="Dorshakova N."/>
            <person name="Porter J.A."/>
            <person name="McHardy A.C."/>
            <person name="Lahdesmaki H."/>
            <person name="Vlamakis H."/>
            <person name="Huttenhower C."/>
            <person name="Knip M."/>
            <person name="Xavier R.J."/>
        </authorList>
    </citation>
    <scope>NUCLEOTIDE SEQUENCE [LARGE SCALE GENOMIC DNA]</scope>
    <source>
        <strain evidence="2 3">RJX1047</strain>
    </source>
</reference>
<gene>
    <name evidence="2" type="ORF">E1I98_02160</name>
</gene>
<name>A0A4R4GF48_9BACT</name>
<comment type="caution">
    <text evidence="2">The sequence shown here is derived from an EMBL/GenBank/DDBJ whole genome shotgun (WGS) entry which is preliminary data.</text>
</comment>
<keyword evidence="1" id="KW-0732">Signal</keyword>
<dbReference type="EMBL" id="SLTU01000001">
    <property type="protein sequence ID" value="TDA75266.1"/>
    <property type="molecule type" value="Genomic_DNA"/>
</dbReference>
<accession>A0A4R4GF48</accession>
<feature type="signal peptide" evidence="1">
    <location>
        <begin position="1"/>
        <end position="24"/>
    </location>
</feature>
<evidence type="ECO:0000256" key="1">
    <source>
        <dbReference type="SAM" id="SignalP"/>
    </source>
</evidence>
<dbReference type="Gene3D" id="2.60.40.10">
    <property type="entry name" value="Immunoglobulins"/>
    <property type="match status" value="2"/>
</dbReference>
<evidence type="ECO:0000313" key="2">
    <source>
        <dbReference type="EMBL" id="TDA75266.1"/>
    </source>
</evidence>
<dbReference type="Proteomes" id="UP000294527">
    <property type="component" value="Unassembled WGS sequence"/>
</dbReference>
<dbReference type="PROSITE" id="PS51257">
    <property type="entry name" value="PROKAR_LIPOPROTEIN"/>
    <property type="match status" value="1"/>
</dbReference>
<dbReference type="RefSeq" id="WP_132140368.1">
    <property type="nucleotide sequence ID" value="NZ_SLTU01000001.1"/>
</dbReference>
<dbReference type="Gene3D" id="2.60.40.2620">
    <property type="entry name" value="Fimbrillin-like"/>
    <property type="match status" value="1"/>
</dbReference>
<dbReference type="CDD" id="cd13120">
    <property type="entry name" value="BF2867_like_N"/>
    <property type="match status" value="1"/>
</dbReference>
<protein>
    <submittedName>
        <fullName evidence="2">Fimbrillin family protein</fullName>
    </submittedName>
</protein>
<sequence>MIKSIERIVCGALLLAFLSCGDDAGETGPAGGRGLVTFTATAGDTGTRSTQEGTFEKGNAIGVFAVEPKTGVYWAVNNKYIYDGGTFRPATAADNIIVTAGTDFDFYVYYPFREGQTDITAISHAIGDQDEKSGWLSADFLTASYTDVIQDYTIPLHFEHRLSTVEVRVEGSDGVDGVRMENVKYGSRFNLLTGKTVTDETRGSYAMYRYSSGNLTTVFRMTIPAQILTTTSNYITLTGTPDMKLRGTSDMTTEPGRIHNYRIDYKIRITVLDYPQGGSTTGAGLYDLGGTCTVAANVNGGYEFAGWYEDGRIVSNDTRYSFEALSDRTLEPRYRNYGGWSVTLTANPSVIGWQGGRSSLVAGASRGVFVNGVAENTQTAVPSLSGGAEGFLLSGNTVTVSENPSGSSRSCVFTASHGGSSATATITQEGSPVDYYFSYADGGTGHTEYPDDSSAGSFILDITSYKKTGNSTKALSWSASGDSWIHVNGSSASYDENPTKERRTGLVTLKQDESGKTLSLKIVQPGKTSIDIEQ</sequence>
<evidence type="ECO:0000313" key="3">
    <source>
        <dbReference type="Proteomes" id="UP000294527"/>
    </source>
</evidence>
<organism evidence="2 3">
    <name type="scientific">Phocaeicola dorei</name>
    <dbReference type="NCBI Taxonomy" id="357276"/>
    <lineage>
        <taxon>Bacteria</taxon>
        <taxon>Pseudomonadati</taxon>
        <taxon>Bacteroidota</taxon>
        <taxon>Bacteroidia</taxon>
        <taxon>Bacteroidales</taxon>
        <taxon>Bacteroidaceae</taxon>
        <taxon>Phocaeicola</taxon>
    </lineage>
</organism>
<dbReference type="InterPro" id="IPR042278">
    <property type="entry name" value="Mfa-like_1_N"/>
</dbReference>
<proteinExistence type="predicted"/>
<dbReference type="Pfam" id="PF13149">
    <property type="entry name" value="Mfa_like_1"/>
    <property type="match status" value="1"/>
</dbReference>
<dbReference type="AlphaFoldDB" id="A0A4R4GF48"/>
<dbReference type="InterPro" id="IPR013783">
    <property type="entry name" value="Ig-like_fold"/>
</dbReference>
<feature type="chain" id="PRO_5020799122" evidence="1">
    <location>
        <begin position="25"/>
        <end position="534"/>
    </location>
</feature>